<reference evidence="1 2" key="1">
    <citation type="submission" date="2015-12" db="EMBL/GenBank/DDBJ databases">
        <title>Draft genome sequence of Moniliophthora roreri, the causal agent of frosty pod rot of cacao.</title>
        <authorList>
            <person name="Aime M.C."/>
            <person name="Diaz-Valderrama J.R."/>
            <person name="Kijpornyongpan T."/>
            <person name="Phillips-Mora W."/>
        </authorList>
    </citation>
    <scope>NUCLEOTIDE SEQUENCE [LARGE SCALE GENOMIC DNA]</scope>
    <source>
        <strain evidence="1 2">MCA 2952</strain>
    </source>
</reference>
<protein>
    <submittedName>
        <fullName evidence="1">Uncharacterized protein</fullName>
    </submittedName>
</protein>
<name>A0A0W0EWM8_MONRR</name>
<gene>
    <name evidence="1" type="ORF">WG66_18954</name>
</gene>
<accession>A0A0W0EWM8</accession>
<dbReference type="Proteomes" id="UP000054988">
    <property type="component" value="Unassembled WGS sequence"/>
</dbReference>
<comment type="caution">
    <text evidence="1">The sequence shown here is derived from an EMBL/GenBank/DDBJ whole genome shotgun (WGS) entry which is preliminary data.</text>
</comment>
<evidence type="ECO:0000313" key="1">
    <source>
        <dbReference type="EMBL" id="KTB28471.1"/>
    </source>
</evidence>
<sequence length="25" mass="2997">MPLALKTKLFLAFTLLPEQQRHTLW</sequence>
<dbReference type="EMBL" id="LATX01002473">
    <property type="protein sequence ID" value="KTB28471.1"/>
    <property type="molecule type" value="Genomic_DNA"/>
</dbReference>
<evidence type="ECO:0000313" key="2">
    <source>
        <dbReference type="Proteomes" id="UP000054988"/>
    </source>
</evidence>
<organism evidence="1 2">
    <name type="scientific">Moniliophthora roreri</name>
    <name type="common">Frosty pod rot fungus</name>
    <name type="synonym">Monilia roreri</name>
    <dbReference type="NCBI Taxonomy" id="221103"/>
    <lineage>
        <taxon>Eukaryota</taxon>
        <taxon>Fungi</taxon>
        <taxon>Dikarya</taxon>
        <taxon>Basidiomycota</taxon>
        <taxon>Agaricomycotina</taxon>
        <taxon>Agaricomycetes</taxon>
        <taxon>Agaricomycetidae</taxon>
        <taxon>Agaricales</taxon>
        <taxon>Marasmiineae</taxon>
        <taxon>Marasmiaceae</taxon>
        <taxon>Moniliophthora</taxon>
    </lineage>
</organism>
<proteinExistence type="predicted"/>
<dbReference type="AlphaFoldDB" id="A0A0W0EWM8"/>